<dbReference type="Proteomes" id="UP001171687">
    <property type="component" value="Unassembled WGS sequence"/>
</dbReference>
<sequence length="56" mass="6655">MVTREEIKTNLECSDMYAQKLIEYAQGDEEKLEDIYYLKLDERRSRPSVIHFGGDK</sequence>
<dbReference type="AlphaFoldDB" id="A0AAW7M506"/>
<gene>
    <name evidence="1" type="ORF">QYH67_00995</name>
</gene>
<comment type="caution">
    <text evidence="1">The sequence shown here is derived from an EMBL/GenBank/DDBJ whole genome shotgun (WGS) entry which is preliminary data.</text>
</comment>
<dbReference type="EMBL" id="JAUHQC010000004">
    <property type="protein sequence ID" value="MDN4532164.1"/>
    <property type="molecule type" value="Genomic_DNA"/>
</dbReference>
<organism evidence="1 2">
    <name type="scientific">Staphylococcus auricularis</name>
    <dbReference type="NCBI Taxonomy" id="29379"/>
    <lineage>
        <taxon>Bacteria</taxon>
        <taxon>Bacillati</taxon>
        <taxon>Bacillota</taxon>
        <taxon>Bacilli</taxon>
        <taxon>Bacillales</taxon>
        <taxon>Staphylococcaceae</taxon>
        <taxon>Staphylococcus</taxon>
    </lineage>
</organism>
<proteinExistence type="predicted"/>
<dbReference type="RefSeq" id="WP_272595439.1">
    <property type="nucleotide sequence ID" value="NZ_JAQPQT010000010.1"/>
</dbReference>
<evidence type="ECO:0000313" key="2">
    <source>
        <dbReference type="Proteomes" id="UP001171687"/>
    </source>
</evidence>
<reference evidence="1" key="1">
    <citation type="submission" date="2023-07" db="EMBL/GenBank/DDBJ databases">
        <title>Evaluation of the beneficial properties of pineapple isolates.</title>
        <authorList>
            <person name="Adefiranye O."/>
        </authorList>
    </citation>
    <scope>NUCLEOTIDE SEQUENCE</scope>
    <source>
        <strain evidence="1">PAPLE_T1</strain>
    </source>
</reference>
<accession>A0AAW7M506</accession>
<name>A0AAW7M506_9STAP</name>
<evidence type="ECO:0000313" key="1">
    <source>
        <dbReference type="EMBL" id="MDN4532164.1"/>
    </source>
</evidence>
<protein>
    <submittedName>
        <fullName evidence="1">Uncharacterized protein</fullName>
    </submittedName>
</protein>